<dbReference type="EMBL" id="QLNP01000078">
    <property type="protein sequence ID" value="RAM37019.1"/>
    <property type="molecule type" value="Genomic_DNA"/>
</dbReference>
<keyword evidence="1 6" id="KW-0285">Flavoprotein</keyword>
<feature type="domain" description="Luciferase-like" evidence="7">
    <location>
        <begin position="42"/>
        <end position="393"/>
    </location>
</feature>
<comment type="caution">
    <text evidence="8">The sequence shown here is derived from an EMBL/GenBank/DDBJ whole genome shotgun (WGS) entry which is preliminary data.</text>
</comment>
<evidence type="ECO:0000256" key="1">
    <source>
        <dbReference type="ARBA" id="ARBA00022630"/>
    </source>
</evidence>
<dbReference type="InterPro" id="IPR036661">
    <property type="entry name" value="Luciferase-like_sf"/>
</dbReference>
<dbReference type="RefSeq" id="WP_111904178.1">
    <property type="nucleotide sequence ID" value="NZ_QLNP01000078.1"/>
</dbReference>
<dbReference type="Gene3D" id="3.20.20.30">
    <property type="entry name" value="Luciferase-like domain"/>
    <property type="match status" value="1"/>
</dbReference>
<feature type="binding site" evidence="6">
    <location>
        <position position="153"/>
    </location>
    <ligand>
        <name>FMN</name>
        <dbReference type="ChEBI" id="CHEBI:58210"/>
    </ligand>
</feature>
<evidence type="ECO:0000259" key="7">
    <source>
        <dbReference type="Pfam" id="PF00296"/>
    </source>
</evidence>
<proteinExistence type="inferred from homology"/>
<evidence type="ECO:0000256" key="2">
    <source>
        <dbReference type="ARBA" id="ARBA00022643"/>
    </source>
</evidence>
<dbReference type="SUPFAM" id="SSF51679">
    <property type="entry name" value="Bacterial luciferase-like"/>
    <property type="match status" value="1"/>
</dbReference>
<evidence type="ECO:0000256" key="3">
    <source>
        <dbReference type="ARBA" id="ARBA00023002"/>
    </source>
</evidence>
<feature type="binding site" evidence="6">
    <location>
        <position position="227"/>
    </location>
    <ligand>
        <name>FMN</name>
        <dbReference type="ChEBI" id="CHEBI:58210"/>
    </ligand>
</feature>
<dbReference type="NCBIfam" id="TIGR03860">
    <property type="entry name" value="FMN_nitrolo"/>
    <property type="match status" value="1"/>
</dbReference>
<dbReference type="Pfam" id="PF00296">
    <property type="entry name" value="Bac_luciferase"/>
    <property type="match status" value="1"/>
</dbReference>
<dbReference type="Proteomes" id="UP000249166">
    <property type="component" value="Unassembled WGS sequence"/>
</dbReference>
<dbReference type="AlphaFoldDB" id="A0A328HEI8"/>
<dbReference type="PANTHER" id="PTHR30011:SF16">
    <property type="entry name" value="C2H2 FINGER DOMAIN TRANSCRIPTION FACTOR (EUROFUNG)-RELATED"/>
    <property type="match status" value="1"/>
</dbReference>
<evidence type="ECO:0000256" key="5">
    <source>
        <dbReference type="ARBA" id="ARBA00033748"/>
    </source>
</evidence>
<dbReference type="OrthoDB" id="3265338at2"/>
<dbReference type="GO" id="GO:0016705">
    <property type="term" value="F:oxidoreductase activity, acting on paired donors, with incorporation or reduction of molecular oxygen"/>
    <property type="evidence" value="ECO:0007669"/>
    <property type="project" value="InterPro"/>
</dbReference>
<evidence type="ECO:0000256" key="4">
    <source>
        <dbReference type="ARBA" id="ARBA00023033"/>
    </source>
</evidence>
<evidence type="ECO:0000313" key="8">
    <source>
        <dbReference type="EMBL" id="RAM37019.1"/>
    </source>
</evidence>
<accession>A0A328HEI8</accession>
<comment type="similarity">
    <text evidence="5">Belongs to the NtaA/SnaA/DszA monooxygenase family.</text>
</comment>
<keyword evidence="3" id="KW-0560">Oxidoreductase</keyword>
<sequence length="466" mass="51019">MPERTTAKAGGARQLHLNAFLMSTGHHEASWRLPESDSFAGTQVAHFQQLARTAERGTFDSIFFADSPVLHGDVRQRPYGTLEPTVLLSAIAAVTKRIGLIGTASTTYNDPYNLARRFASLDHISGGRAGWNVVTTAGEAAARNFSLEDQPAHWRRYERAAEFLDAARKLWDSWEDDAAVGDKAAGVWGESSRVHAVNHSGRYFQIQGPLDVPRSPQGHPVIVQAGSSEDGKDFAARYAEAVFTAQQTLAEAQRFYADLKRKTAAVGRNPEHIKILPGIVPVIGSTEHEARRLDKQLDELIHPEHARKQLAGVLRVSPESLPLDAQLPEDLPSEDAIEGAKSRYTLIVELARRERLTVRQLIGRLGGGRGHRTFSGTPEQVADAIQEWFEKGAADGFNIMPPVLPSGLDAFVDHVIPILRSRGLFRRQYTGHTLREHYGLPRPASGFAPADSGEPAARELAVNAAV</sequence>
<keyword evidence="2 6" id="KW-0288">FMN</keyword>
<feature type="binding site" evidence="6">
    <location>
        <position position="228"/>
    </location>
    <ligand>
        <name>FMN</name>
        <dbReference type="ChEBI" id="CHEBI:58210"/>
    </ligand>
</feature>
<dbReference type="PANTHER" id="PTHR30011">
    <property type="entry name" value="ALKANESULFONATE MONOOXYGENASE-RELATED"/>
    <property type="match status" value="1"/>
</dbReference>
<dbReference type="CDD" id="cd01095">
    <property type="entry name" value="Nitrilotriacetate_monoxgenase"/>
    <property type="match status" value="1"/>
</dbReference>
<keyword evidence="4" id="KW-0503">Monooxygenase</keyword>
<protein>
    <submittedName>
        <fullName evidence="8">LLM class flavin-dependent oxidoreductase</fullName>
    </submittedName>
</protein>
<feature type="binding site" evidence="6">
    <location>
        <position position="103"/>
    </location>
    <ligand>
        <name>FMN</name>
        <dbReference type="ChEBI" id="CHEBI:58210"/>
    </ligand>
</feature>
<dbReference type="GO" id="GO:0004497">
    <property type="term" value="F:monooxygenase activity"/>
    <property type="evidence" value="ECO:0007669"/>
    <property type="project" value="UniProtKB-KW"/>
</dbReference>
<organism evidence="8 9">
    <name type="scientific">Arthrobacter globiformis</name>
    <dbReference type="NCBI Taxonomy" id="1665"/>
    <lineage>
        <taxon>Bacteria</taxon>
        <taxon>Bacillati</taxon>
        <taxon>Actinomycetota</taxon>
        <taxon>Actinomycetes</taxon>
        <taxon>Micrococcales</taxon>
        <taxon>Micrococcaceae</taxon>
        <taxon>Arthrobacter</taxon>
    </lineage>
</organism>
<name>A0A328HEI8_ARTGO</name>
<dbReference type="InterPro" id="IPR011251">
    <property type="entry name" value="Luciferase-like_dom"/>
</dbReference>
<gene>
    <name evidence="8" type="ORF">DBZ45_12245</name>
</gene>
<feature type="binding site" evidence="6">
    <location>
        <position position="157"/>
    </location>
    <ligand>
        <name>FMN</name>
        <dbReference type="ChEBI" id="CHEBI:58210"/>
    </ligand>
</feature>
<evidence type="ECO:0000256" key="6">
    <source>
        <dbReference type="PIRSR" id="PIRSR000337-1"/>
    </source>
</evidence>
<dbReference type="InterPro" id="IPR016215">
    <property type="entry name" value="NTA_MOA"/>
</dbReference>
<feature type="binding site" evidence="6">
    <location>
        <position position="66"/>
    </location>
    <ligand>
        <name>FMN</name>
        <dbReference type="ChEBI" id="CHEBI:58210"/>
    </ligand>
</feature>
<dbReference type="InterPro" id="IPR051260">
    <property type="entry name" value="Diverse_substr_monoxygenases"/>
</dbReference>
<reference evidence="8 9" key="1">
    <citation type="submission" date="2018-04" db="EMBL/GenBank/DDBJ databases">
        <title>Bacteria isolated from cave deposits of Manipur.</title>
        <authorList>
            <person name="Sahoo D."/>
            <person name="Sarangthem I."/>
            <person name="Nandeibam J."/>
        </authorList>
    </citation>
    <scope>NUCLEOTIDE SEQUENCE [LARGE SCALE GENOMIC DNA]</scope>
    <source>
        <strain evidence="9">mrc11</strain>
    </source>
</reference>
<dbReference type="PIRSF" id="PIRSF000337">
    <property type="entry name" value="NTA_MOA"/>
    <property type="match status" value="1"/>
</dbReference>
<evidence type="ECO:0000313" key="9">
    <source>
        <dbReference type="Proteomes" id="UP000249166"/>
    </source>
</evidence>